<comment type="subcellular location">
    <subcellularLocation>
        <location evidence="3">Mitochondrion</location>
    </subcellularLocation>
    <subcellularLocation>
        <location evidence="2">Nucleus</location>
    </subcellularLocation>
</comment>
<dbReference type="SUPFAM" id="SSF53067">
    <property type="entry name" value="Actin-like ATPase domain"/>
    <property type="match status" value="6"/>
</dbReference>
<dbReference type="Gene3D" id="3.90.640.10">
    <property type="entry name" value="Actin, Chain A, domain 4"/>
    <property type="match status" value="3"/>
</dbReference>
<dbReference type="InterPro" id="IPR036322">
    <property type="entry name" value="WD40_repeat_dom_sf"/>
</dbReference>
<dbReference type="VEuPathDB" id="TriTrypDB:LDHU3_30.3350"/>
<keyword evidence="10" id="KW-0496">Mitochondrion</keyword>
<dbReference type="InterPro" id="IPR043129">
    <property type="entry name" value="ATPase_NBD"/>
</dbReference>
<dbReference type="VEuPathDB" id="TriTrypDB:LdCL_300030200"/>
<keyword evidence="8" id="KW-0809">Transit peptide</keyword>
<feature type="coiled-coil region" evidence="15">
    <location>
        <begin position="2157"/>
        <end position="2184"/>
    </location>
</feature>
<evidence type="ECO:0000256" key="1">
    <source>
        <dbReference type="ARBA" id="ARBA00001933"/>
    </source>
</evidence>
<dbReference type="FunFam" id="3.30.30.30:FF:000003">
    <property type="entry name" value="Heat shock protein 9"/>
    <property type="match status" value="3"/>
</dbReference>
<comment type="function">
    <text evidence="13">May act as a chaperone.</text>
</comment>
<dbReference type="GO" id="GO:0140662">
    <property type="term" value="F:ATP-dependent protein folding chaperone"/>
    <property type="evidence" value="ECO:0007669"/>
    <property type="project" value="InterPro"/>
</dbReference>
<dbReference type="VEuPathDB" id="TriTrypDB:LdCL_300030600"/>
<dbReference type="InterPro" id="IPR015943">
    <property type="entry name" value="WD40/YVTN_repeat-like_dom_sf"/>
</dbReference>
<sequence>MGNAYEPPTKTACRLEVVGMVSSIRYDCTTSSCLVTTILNGTHVFNLDDSFYGANLAAGLSASNVESYPYHSIGEEPLMSSCFFNAGQLFAVGSSCGSVTVVSRRSRALTSCYATPDSFPIRSLSEIPAQPNCLLTCTEQGAAIVDVERSQLRMSLANPAAGRAVAAVPLQLHTFIVANYDGKVLLYDTRYRSSPSSVLSLPDQITCLAVARDTSEVCVGTVGGRVFTLRCAEGPQREQAFGMSNRRSPVRCVAIDNGRIAAGDLAGRLALIDTADVPDPTVYWSAETLLRLSRPSGRAGTLDVPVDTSAASAAFSGTEVTAGHHAIDFIADYHRLLKNREMPVSPGVQPVHLKKCISDKTAPQPSSPDFAGILDYILTHILSPAALLGNIIASGLSQPCFNWMASPAATELESIVTDWLARAFDMLEATSWGSTGGGVLQPTASEATLACHPSDRVHFCVEKATRMLLLWHVRTITTRREAGGDCPMHGDDLRAAVEADGIAKVCQDYSIWLNLSAAYAGATAVCIEMRAPLLPVFQHADSVFHIVAPLNATGVYLATKCTAADAVMNFKECQLGMGRLFRALRFPVAPMLGLACFRIAEDDAANRRDYALLKLAEEERRAMILHRNPDGRPIVRVVLAYPGVDEEGRGGPSRVSEKVKTTIAAIPFAAASAARLARHESQKVQGDVIGVDLGTTYSCVATMDGDKARVLENSEGFRTTPSVVAFKGSEKLVGLAAKRQAITNPQSTFYAVKRLIGRRFEDEHIQKDIKNVPYKIVRAGNGDAWVQDGNGKQYSPSQIGAFVLEKMKETAENFLGHKVSNAVVTCPAYFNDAQRQATKDAGTIAGLNVIRVVNEPTAAALAYGMDKTKDSLIAVYDLGGGTFDISVLEIAGGVFEVKATNGDTHLGGEDFDLALSDYILEEFRKTSGIDLSKERMALQRVREAAEKAKCELSSAMETEVNLPFITANADGAQHIQMHISRSKFEGITQRLIERSIAPCKQCMKDAGVELKEINDVVLVGGMTRMPKVVEEVKKFFQKDPFRGVNPDEAVALGAATLGGVLRGDVKGLVLLDVTPLSLGIETLGGVFTRMIPKNTTIPTKKSQTFSTAADNQTQVGIKVFQGEREMAADNQMMGQFDLVGIPPAPRGVPQIEVTFDIDANGICHVTAKDKATGKTQNITITANGGLSKEQIEQMIRDSEQHAEADRVKRELVEVRNNAETQLTTAERQLGEWKYVSDAEKENVKTLVAELRKAMENPNVAKDDLAAATDKLQKALAHEPAALMHAIYADLELLDRFRMFPAAASAARLARHESQKVQGDVIGVDLGTTYSCVATMDGDKARVLENSEGFRTTPSVVAFKGSEKLVGLAAKRQAITNPQSTFYAVKRLIGRRFEDEHIQKDIKNVPYKIVRAGNGDAWVQDGNGKQYSPSQIGAFVLEKMKETAENFLGHKVSNAVVTCPAYFNDAQRQATKDAGTIAGLNVIRVVNEPTAAALAYGMDKTKDSLIAVYDLGGGTFDISVLEIAGGVFEVKATNGDTHLGGEDFDLALSDYILEEFRKTSGIDLSKERMALQRVREAAEKAKCELSSAMETEVNLPFITANADGAQHIQMHISRSKFEGITQRLIERSIAPCKQCMKDAGVELKEINDVVLVGGMTRMPKVVEEVKKFFQKDPFRGVNPDEAVALGAATLGGVLRGDVKGLVLLDVTPLSLGIETLGGVFTRMIPKNTTIPTKKSQTFSTAADNQTQVGIKVFQGEREMAADNQMMGQFDLVGIPPAPRGVPQIEVTFDIDANGICHVTAKDKATGKTQNITITANGGLSKEQIEQMIRDSEQHAEADRVKRELVEVRNNAETQLTTAERQLGEWKYVSDAEKENVKTLVAELRKAMENPNVAKDDLAAATDKLQKASQKVQGDVIGVDLGTTYSCVATMDGDKARVLENSEGFRTTPSVVAFKGSEKLVGLAAKRQAITNPQSTFYAVKRLIGRRFEDEHIQKDIKNVPYKIVRAGNGDAWVQDGNGKQYSPSQIGAFVLEKMKETAENFLGHKVSNAVVTCPAYFNDAQRQATKDAGTIAGLNVIRVVNEPTAAALAYGMDKTKDSLIAVYDLGGGTFDISVLEIAGGVFEVKATNGDTHLGGEDFDLALSDYILEEFRKTSGIDLSKERMALQRVREAAEKAKCELSSAMETEVNLPFITANADGAQHIQMHISRSKFEGITQRLIERSIAPCKQCMKDAGVELKEINDVVLVGGMTRMPKVVEEVKKFFQKDPFRGVNPDEAVALGAATLGGVLRGKVSGLILVDVTPLSLGTSVVGDVFVPIIPRNTAIPCTRSHIFTTVDDGQTAIKFQVFQGEREVASKNQMMGQFDLSGIAYAPRGVPQIEVTFDIDANGICHVTAQDKATGRKQGIIVTANGGLSENDIERMLRDAAQHAEADRVKRELVEVRNNAETQLTTAERQLGEWKYVSDAEKENVKTLVAELRKAMENPNVAKDDLAAATDKLQKAVMECGRTEYQQAAAAYSGNS</sequence>
<dbReference type="PRINTS" id="PR00301">
    <property type="entry name" value="HEATSHOCK70"/>
</dbReference>
<evidence type="ECO:0000256" key="6">
    <source>
        <dbReference type="ARBA" id="ARBA00022840"/>
    </source>
</evidence>
<evidence type="ECO:0000256" key="13">
    <source>
        <dbReference type="ARBA" id="ARBA00056493"/>
    </source>
</evidence>
<proteinExistence type="inferred from homology"/>
<comment type="cofactor">
    <cofactor evidence="1">
        <name>pyridoxal 5'-phosphate</name>
        <dbReference type="ChEBI" id="CHEBI:597326"/>
    </cofactor>
</comment>
<comment type="caution">
    <text evidence="16">The sequence shown here is derived from an EMBL/GenBank/DDBJ whole genome shotgun (WGS) entry which is preliminary data.</text>
</comment>
<dbReference type="Gene3D" id="2.60.34.10">
    <property type="entry name" value="Substrate Binding Domain Of DNAk, Chain A, domain 1"/>
    <property type="match status" value="3"/>
</dbReference>
<keyword evidence="12" id="KW-0539">Nucleus</keyword>
<dbReference type="InterPro" id="IPR015421">
    <property type="entry name" value="PyrdxlP-dep_Trfase_major"/>
</dbReference>
<dbReference type="FunFam" id="3.90.640.10:FF:000003">
    <property type="entry name" value="Molecular chaperone DnaK"/>
    <property type="match status" value="3"/>
</dbReference>
<feature type="coiled-coil region" evidence="15">
    <location>
        <begin position="1563"/>
        <end position="1590"/>
    </location>
</feature>
<feature type="coiled-coil region" evidence="15">
    <location>
        <begin position="931"/>
        <end position="958"/>
    </location>
</feature>
<evidence type="ECO:0000256" key="11">
    <source>
        <dbReference type="ARBA" id="ARBA00023239"/>
    </source>
</evidence>
<dbReference type="SUPFAM" id="SSF100920">
    <property type="entry name" value="Heat shock protein 70kD (HSP70), peptide-binding domain"/>
    <property type="match status" value="3"/>
</dbReference>
<feature type="coiled-coil region" evidence="15">
    <location>
        <begin position="2434"/>
        <end position="2482"/>
    </location>
</feature>
<evidence type="ECO:0000256" key="12">
    <source>
        <dbReference type="ARBA" id="ARBA00023242"/>
    </source>
</evidence>
<dbReference type="Gene3D" id="1.20.1270.10">
    <property type="match status" value="2"/>
</dbReference>
<accession>A0A504XAT7</accession>
<dbReference type="EMBL" id="RHLD01000008">
    <property type="protein sequence ID" value="TPP43280.1"/>
    <property type="molecule type" value="Genomic_DNA"/>
</dbReference>
<dbReference type="SUPFAM" id="SSF53383">
    <property type="entry name" value="PLP-dependent transferases"/>
    <property type="match status" value="1"/>
</dbReference>
<dbReference type="GO" id="GO:0005739">
    <property type="term" value="C:mitochondrion"/>
    <property type="evidence" value="ECO:0007669"/>
    <property type="project" value="UniProtKB-SubCell"/>
</dbReference>
<dbReference type="Gene3D" id="2.130.10.10">
    <property type="entry name" value="YVTN repeat-like/Quinoprotein amine dehydrogenase"/>
    <property type="match status" value="1"/>
</dbReference>
<dbReference type="FunFam" id="2.60.34.10:FF:000014">
    <property type="entry name" value="Chaperone protein DnaK HSP70"/>
    <property type="match status" value="2"/>
</dbReference>
<keyword evidence="11" id="KW-0456">Lyase</keyword>
<dbReference type="InterPro" id="IPR029048">
    <property type="entry name" value="HSP70_C_sf"/>
</dbReference>
<feature type="coiled-coil region" evidence="15">
    <location>
        <begin position="1840"/>
        <end position="1888"/>
    </location>
</feature>
<dbReference type="GO" id="GO:0005524">
    <property type="term" value="F:ATP binding"/>
    <property type="evidence" value="ECO:0007669"/>
    <property type="project" value="UniProtKB-KW"/>
</dbReference>
<dbReference type="GO" id="GO:0030170">
    <property type="term" value="F:pyridoxal phosphate binding"/>
    <property type="evidence" value="ECO:0007669"/>
    <property type="project" value="InterPro"/>
</dbReference>
<dbReference type="NCBIfam" id="NF001413">
    <property type="entry name" value="PRK00290.1"/>
    <property type="match status" value="3"/>
</dbReference>
<dbReference type="Gene3D" id="3.40.640.10">
    <property type="entry name" value="Type I PLP-dependent aspartate aminotransferase-like (Major domain)"/>
    <property type="match status" value="1"/>
</dbReference>
<protein>
    <recommendedName>
        <fullName evidence="14">Mitochondrial-type heat shock protein 70</fullName>
    </recommendedName>
</protein>
<dbReference type="FunFam" id="3.30.420.40:FF:000020">
    <property type="entry name" value="Chaperone protein HscA homolog"/>
    <property type="match status" value="3"/>
</dbReference>
<reference evidence="17" key="1">
    <citation type="submission" date="2019-02" db="EMBL/GenBank/DDBJ databases">
        <title>FDA dAtabase for Regulatory Grade micrObial Sequences (FDA-ARGOS): Supporting development and validation of Infectious Disease Dx tests.</title>
        <authorList>
            <person name="Duncan R."/>
            <person name="Fisher C."/>
            <person name="Tallon L."/>
            <person name="Sadzewicz L."/>
            <person name="Sengamalay N."/>
            <person name="Ott S."/>
            <person name="Godinez A."/>
            <person name="Nagaraj S."/>
            <person name="Vavikolanu K."/>
            <person name="Vyas G."/>
            <person name="Nadendla S."/>
            <person name="Aluvathingal J."/>
            <person name="Sichtig H."/>
        </authorList>
    </citation>
    <scope>NUCLEOTIDE SEQUENCE [LARGE SCALE GENOMIC DNA]</scope>
    <source>
        <strain evidence="17">FDAARGOS_360</strain>
    </source>
</reference>
<dbReference type="PANTHER" id="PTHR19375">
    <property type="entry name" value="HEAT SHOCK PROTEIN 70KDA"/>
    <property type="match status" value="1"/>
</dbReference>
<dbReference type="VEuPathDB" id="TriTrypDB:LDHU3_30.3370"/>
<dbReference type="Gene3D" id="3.30.420.40">
    <property type="match status" value="6"/>
</dbReference>
<dbReference type="FunFam" id="2.60.34.10:FF:000012">
    <property type="entry name" value="Heat shock 70 kDa protein"/>
    <property type="match status" value="1"/>
</dbReference>
<dbReference type="Pfam" id="PF00282">
    <property type="entry name" value="Pyridoxal_deC"/>
    <property type="match status" value="1"/>
</dbReference>
<dbReference type="InterPro" id="IPR012725">
    <property type="entry name" value="Chaperone_DnaK"/>
</dbReference>
<dbReference type="GO" id="GO:0005634">
    <property type="term" value="C:nucleus"/>
    <property type="evidence" value="ECO:0007669"/>
    <property type="project" value="UniProtKB-SubCell"/>
</dbReference>
<evidence type="ECO:0000313" key="17">
    <source>
        <dbReference type="Proteomes" id="UP000318821"/>
    </source>
</evidence>
<evidence type="ECO:0000256" key="14">
    <source>
        <dbReference type="ARBA" id="ARBA00073327"/>
    </source>
</evidence>
<evidence type="ECO:0000256" key="4">
    <source>
        <dbReference type="ARBA" id="ARBA00007381"/>
    </source>
</evidence>
<evidence type="ECO:0000256" key="2">
    <source>
        <dbReference type="ARBA" id="ARBA00004123"/>
    </source>
</evidence>
<dbReference type="SUPFAM" id="SSF50978">
    <property type="entry name" value="WD40 repeat-like"/>
    <property type="match status" value="1"/>
</dbReference>
<dbReference type="InterPro" id="IPR029047">
    <property type="entry name" value="HSP70_peptide-bd_sf"/>
</dbReference>
<name>A0A504XAT7_LEIDO</name>
<evidence type="ECO:0000256" key="15">
    <source>
        <dbReference type="SAM" id="Coils"/>
    </source>
</evidence>
<evidence type="ECO:0000313" key="16">
    <source>
        <dbReference type="EMBL" id="TPP43280.1"/>
    </source>
</evidence>
<evidence type="ECO:0000256" key="3">
    <source>
        <dbReference type="ARBA" id="ARBA00004173"/>
    </source>
</evidence>
<dbReference type="GO" id="GO:0016830">
    <property type="term" value="F:carbon-carbon lyase activity"/>
    <property type="evidence" value="ECO:0007669"/>
    <property type="project" value="InterPro"/>
</dbReference>
<dbReference type="CDD" id="cd11733">
    <property type="entry name" value="ASKHA_NBD_HSP70_HSPA9"/>
    <property type="match status" value="3"/>
</dbReference>
<keyword evidence="7" id="KW-0663">Pyridoxal phosphate</keyword>
<dbReference type="FunFam" id="3.30.420.40:FF:000004">
    <property type="entry name" value="Molecular chaperone DnaK"/>
    <property type="match status" value="3"/>
</dbReference>
<dbReference type="InterPro" id="IPR002129">
    <property type="entry name" value="PyrdxlP-dep_de-COase"/>
</dbReference>
<dbReference type="VEuPathDB" id="TriTrypDB:LdCL_300030700"/>
<organism evidence="16 17">
    <name type="scientific">Leishmania donovani</name>
    <dbReference type="NCBI Taxonomy" id="5661"/>
    <lineage>
        <taxon>Eukaryota</taxon>
        <taxon>Discoba</taxon>
        <taxon>Euglenozoa</taxon>
        <taxon>Kinetoplastea</taxon>
        <taxon>Metakinetoplastina</taxon>
        <taxon>Trypanosomatida</taxon>
        <taxon>Trypanosomatidae</taxon>
        <taxon>Leishmaniinae</taxon>
        <taxon>Leishmania</taxon>
    </lineage>
</organism>
<dbReference type="PROSITE" id="PS00297">
    <property type="entry name" value="HSP70_1"/>
    <property type="match status" value="3"/>
</dbReference>
<dbReference type="NCBIfam" id="TIGR02350">
    <property type="entry name" value="prok_dnaK"/>
    <property type="match status" value="3"/>
</dbReference>
<dbReference type="FunFam" id="1.20.1270.10:FF:000026">
    <property type="entry name" value="Heat shock 70-related protein 1, mitochondrial"/>
    <property type="match status" value="2"/>
</dbReference>
<dbReference type="Gene3D" id="3.30.30.30">
    <property type="match status" value="3"/>
</dbReference>
<dbReference type="PROSITE" id="PS01036">
    <property type="entry name" value="HSP70_3"/>
    <property type="match status" value="3"/>
</dbReference>
<dbReference type="PROSITE" id="PS00329">
    <property type="entry name" value="HSP70_2"/>
    <property type="match status" value="3"/>
</dbReference>
<evidence type="ECO:0000256" key="8">
    <source>
        <dbReference type="ARBA" id="ARBA00022946"/>
    </source>
</evidence>
<dbReference type="InterPro" id="IPR015424">
    <property type="entry name" value="PyrdxlP-dep_Trfase"/>
</dbReference>
<feature type="coiled-coil region" evidence="15">
    <location>
        <begin position="1208"/>
        <end position="1256"/>
    </location>
</feature>
<dbReference type="InterPro" id="IPR018181">
    <property type="entry name" value="Heat_shock_70_CS"/>
</dbReference>
<keyword evidence="6" id="KW-0067">ATP-binding</keyword>
<evidence type="ECO:0000256" key="7">
    <source>
        <dbReference type="ARBA" id="ARBA00022898"/>
    </source>
</evidence>
<dbReference type="VEuPathDB" id="TriTrypDB:LDHU3_30.3360"/>
<dbReference type="VEuPathDB" id="TriTrypDB:LdBPK_302480.1"/>
<dbReference type="Pfam" id="PF00012">
    <property type="entry name" value="HSP70"/>
    <property type="match status" value="3"/>
</dbReference>
<keyword evidence="9" id="KW-0346">Stress response</keyword>
<dbReference type="VEuPathDB" id="TriTrypDB:LDHU3_30.3330"/>
<keyword evidence="15" id="KW-0175">Coiled coil</keyword>
<dbReference type="VEuPathDB" id="TriTrypDB:LdCL_300030500"/>
<evidence type="ECO:0000256" key="10">
    <source>
        <dbReference type="ARBA" id="ARBA00023128"/>
    </source>
</evidence>
<evidence type="ECO:0000256" key="5">
    <source>
        <dbReference type="ARBA" id="ARBA00022741"/>
    </source>
</evidence>
<dbReference type="Proteomes" id="UP000318821">
    <property type="component" value="Unassembled WGS sequence"/>
</dbReference>
<dbReference type="GO" id="GO:0051082">
    <property type="term" value="F:unfolded protein binding"/>
    <property type="evidence" value="ECO:0007669"/>
    <property type="project" value="InterPro"/>
</dbReference>
<dbReference type="InterPro" id="IPR013126">
    <property type="entry name" value="Hsp_70_fam"/>
</dbReference>
<evidence type="ECO:0000256" key="9">
    <source>
        <dbReference type="ARBA" id="ARBA00023016"/>
    </source>
</evidence>
<dbReference type="VEuPathDB" id="TriTrypDB:LdCL_300030400"/>
<gene>
    <name evidence="16" type="ORF">CGC20_6570</name>
</gene>
<dbReference type="GO" id="GO:0019752">
    <property type="term" value="P:carboxylic acid metabolic process"/>
    <property type="evidence" value="ECO:0007669"/>
    <property type="project" value="InterPro"/>
</dbReference>
<comment type="similarity">
    <text evidence="4">Belongs to the heat shock protein 70 family.</text>
</comment>
<dbReference type="HAMAP" id="MF_00332">
    <property type="entry name" value="DnaK"/>
    <property type="match status" value="2"/>
</dbReference>
<keyword evidence="5" id="KW-0547">Nucleotide-binding</keyword>
<dbReference type="VEuPathDB" id="TriTrypDB:LdBPK_302500.1"/>